<evidence type="ECO:0000256" key="4">
    <source>
        <dbReference type="ARBA" id="ARBA00022989"/>
    </source>
</evidence>
<feature type="domain" description="SSD" evidence="7">
    <location>
        <begin position="287"/>
        <end position="414"/>
    </location>
</feature>
<name>A0A381NIM5_9ZZZZ</name>
<feature type="transmembrane region" description="Helical" evidence="6">
    <location>
        <begin position="356"/>
        <end position="383"/>
    </location>
</feature>
<keyword evidence="4 6" id="KW-1133">Transmembrane helix</keyword>
<feature type="non-terminal residue" evidence="8">
    <location>
        <position position="1"/>
    </location>
</feature>
<dbReference type="InterPro" id="IPR004869">
    <property type="entry name" value="MMPL_dom"/>
</dbReference>
<dbReference type="EMBL" id="UINC01000383">
    <property type="protein sequence ID" value="SUZ54357.1"/>
    <property type="molecule type" value="Genomic_DNA"/>
</dbReference>
<sequence>LKKLLIDGYFKWVVEKPLWALIFVVLVVAGFSYHIPKFKLDASAESLVLENDNALEYYRKISKVYGSDDFLVITYSPFKDLMSDEVLEDIKALSSELLKLDRIHSIDNILNVPLLNSPRVEIGKLATDIRTLETLGVDRELARKEFRESPIYKNLLMSPDGKTTIIRVNFKRDQKYFDLLYKRNELRAKIKNKGFTSNDEVLFNKAQEEFRNYHASVLDKEDKVIQAVRYIMDRHRDNAEMFLGGVPMITTDMIGFIEHDLKTFGLGVIIFIILMLSLFFKKLRWVVLPVGCCLITTAVVVGFLGLMDWRVTVISSNFISILLIITISLIIHLIVRYQDLNQSKPGQDQKQLVRQTVGFMALPCFYTSITTIVAFCSLLVSGIRPVIDFGWTMTIGISLAFVLNFTFFPAALVLLSPEISSSGKDRTRIFTLAVAAFIKRHQKIILCGSFLLAVVSMIGISKLEVENRFIDHFKSNTEIYKGMQVIDRQLGGTTPLNIVMNPDQKYFEYLKEVEQNKEEEDFDDPFADEGDSAEMNFWFNSNMLDRVEKIHDYLESLPEVGKVQSISTLVKVFTQLDKGRKPDDYDLALIRKLMPENVKDSLVNPYLSQDANQIHINMRLIESNPNLRRSDLIEKIRKHLVEELKFAPETIQFTGMVVLYNNMLQSLYRSQILTIGVVVFAIMVMFMILFRSFSLALIGIIPNLLAAGTVLSLMGWLGIPLDMMTITIAAITVGIAVDNTIHYIHRFQKEF</sequence>
<dbReference type="AlphaFoldDB" id="A0A381NIM5"/>
<feature type="transmembrane region" description="Helical" evidence="6">
    <location>
        <begin position="389"/>
        <end position="415"/>
    </location>
</feature>
<feature type="transmembrane region" description="Helical" evidence="6">
    <location>
        <begin position="263"/>
        <end position="280"/>
    </location>
</feature>
<feature type="transmembrane region" description="Helical" evidence="6">
    <location>
        <begin position="313"/>
        <end position="335"/>
    </location>
</feature>
<gene>
    <name evidence="8" type="ORF">METZ01_LOCUS7211</name>
</gene>
<keyword evidence="3 6" id="KW-0812">Transmembrane</keyword>
<dbReference type="PROSITE" id="PS50156">
    <property type="entry name" value="SSD"/>
    <property type="match status" value="1"/>
</dbReference>
<dbReference type="InterPro" id="IPR050545">
    <property type="entry name" value="Mycobact_MmpL"/>
</dbReference>
<comment type="subcellular location">
    <subcellularLocation>
        <location evidence="1">Cell membrane</location>
        <topology evidence="1">Multi-pass membrane protein</topology>
    </subcellularLocation>
</comment>
<feature type="transmembrane region" description="Helical" evidence="6">
    <location>
        <begin position="723"/>
        <end position="744"/>
    </location>
</feature>
<keyword evidence="2" id="KW-1003">Cell membrane</keyword>
<evidence type="ECO:0000256" key="2">
    <source>
        <dbReference type="ARBA" id="ARBA00022475"/>
    </source>
</evidence>
<evidence type="ECO:0000256" key="6">
    <source>
        <dbReference type="SAM" id="Phobius"/>
    </source>
</evidence>
<dbReference type="GO" id="GO:0005886">
    <property type="term" value="C:plasma membrane"/>
    <property type="evidence" value="ECO:0007669"/>
    <property type="project" value="UniProtKB-SubCell"/>
</dbReference>
<feature type="transmembrane region" description="Helical" evidence="6">
    <location>
        <begin position="287"/>
        <end position="307"/>
    </location>
</feature>
<keyword evidence="5 6" id="KW-0472">Membrane</keyword>
<accession>A0A381NIM5</accession>
<evidence type="ECO:0000313" key="8">
    <source>
        <dbReference type="EMBL" id="SUZ54357.1"/>
    </source>
</evidence>
<dbReference type="PANTHER" id="PTHR33406">
    <property type="entry name" value="MEMBRANE PROTEIN MJ1562-RELATED"/>
    <property type="match status" value="1"/>
</dbReference>
<organism evidence="8">
    <name type="scientific">marine metagenome</name>
    <dbReference type="NCBI Taxonomy" id="408172"/>
    <lineage>
        <taxon>unclassified sequences</taxon>
        <taxon>metagenomes</taxon>
        <taxon>ecological metagenomes</taxon>
    </lineage>
</organism>
<reference evidence="8" key="1">
    <citation type="submission" date="2018-05" db="EMBL/GenBank/DDBJ databases">
        <authorList>
            <person name="Lanie J.A."/>
            <person name="Ng W.-L."/>
            <person name="Kazmierczak K.M."/>
            <person name="Andrzejewski T.M."/>
            <person name="Davidsen T.M."/>
            <person name="Wayne K.J."/>
            <person name="Tettelin H."/>
            <person name="Glass J.I."/>
            <person name="Rusch D."/>
            <person name="Podicherti R."/>
            <person name="Tsui H.-C.T."/>
            <person name="Winkler M.E."/>
        </authorList>
    </citation>
    <scope>NUCLEOTIDE SEQUENCE</scope>
</reference>
<evidence type="ECO:0000256" key="1">
    <source>
        <dbReference type="ARBA" id="ARBA00004651"/>
    </source>
</evidence>
<dbReference type="Gene3D" id="1.20.1640.10">
    <property type="entry name" value="Multidrug efflux transporter AcrB transmembrane domain"/>
    <property type="match status" value="2"/>
</dbReference>
<feature type="transmembrane region" description="Helical" evidence="6">
    <location>
        <begin position="672"/>
        <end position="690"/>
    </location>
</feature>
<evidence type="ECO:0000259" key="7">
    <source>
        <dbReference type="PROSITE" id="PS50156"/>
    </source>
</evidence>
<evidence type="ECO:0000256" key="5">
    <source>
        <dbReference type="ARBA" id="ARBA00023136"/>
    </source>
</evidence>
<dbReference type="Pfam" id="PF03176">
    <property type="entry name" value="MMPL"/>
    <property type="match status" value="2"/>
</dbReference>
<proteinExistence type="predicted"/>
<protein>
    <recommendedName>
        <fullName evidence="7">SSD domain-containing protein</fullName>
    </recommendedName>
</protein>
<dbReference type="SUPFAM" id="SSF82866">
    <property type="entry name" value="Multidrug efflux transporter AcrB transmembrane domain"/>
    <property type="match status" value="2"/>
</dbReference>
<dbReference type="PANTHER" id="PTHR33406:SF12">
    <property type="entry name" value="BLR2997 PROTEIN"/>
    <property type="match status" value="1"/>
</dbReference>
<dbReference type="InterPro" id="IPR000731">
    <property type="entry name" value="SSD"/>
</dbReference>
<feature type="transmembrane region" description="Helical" evidence="6">
    <location>
        <begin position="697"/>
        <end position="717"/>
    </location>
</feature>
<feature type="transmembrane region" description="Helical" evidence="6">
    <location>
        <begin position="18"/>
        <end position="35"/>
    </location>
</feature>
<evidence type="ECO:0000256" key="3">
    <source>
        <dbReference type="ARBA" id="ARBA00022692"/>
    </source>
</evidence>
<feature type="transmembrane region" description="Helical" evidence="6">
    <location>
        <begin position="444"/>
        <end position="463"/>
    </location>
</feature>
<feature type="non-terminal residue" evidence="8">
    <location>
        <position position="751"/>
    </location>
</feature>